<name>A0A0D1YZZ0_EXOME</name>
<dbReference type="GO" id="GO:0102389">
    <property type="term" value="F:polyprenol reductase activity"/>
    <property type="evidence" value="ECO:0007669"/>
    <property type="project" value="UniProtKB-UniRule"/>
</dbReference>
<comment type="similarity">
    <text evidence="5">Belongs to the steroid 5-alpha reductase family. Polyprenal reductase subfamily.</text>
</comment>
<dbReference type="UniPathway" id="UPA00378"/>
<evidence type="ECO:0000256" key="3">
    <source>
        <dbReference type="ARBA" id="ARBA00022989"/>
    </source>
</evidence>
<dbReference type="AlphaFoldDB" id="A0A0D1YZZ0"/>
<dbReference type="VEuPathDB" id="FungiDB:PV10_09088"/>
<evidence type="ECO:0000256" key="2">
    <source>
        <dbReference type="ARBA" id="ARBA00022692"/>
    </source>
</evidence>
<dbReference type="HOGENOM" id="CLU_044409_0_1_1"/>
<evidence type="ECO:0000256" key="4">
    <source>
        <dbReference type="ARBA" id="ARBA00023136"/>
    </source>
</evidence>
<feature type="domain" description="3-oxo-5-alpha-steroid 4-dehydrogenase C-terminal" evidence="6">
    <location>
        <begin position="207"/>
        <end position="315"/>
    </location>
</feature>
<feature type="transmembrane region" description="Helical" evidence="5">
    <location>
        <begin position="156"/>
        <end position="175"/>
    </location>
</feature>
<protein>
    <recommendedName>
        <fullName evidence="5">Polyprenal reductase</fullName>
        <ecNumber evidence="5">1.3.1.94</ecNumber>
    </recommendedName>
</protein>
<dbReference type="PROSITE" id="PS50244">
    <property type="entry name" value="S5A_REDUCTASE"/>
    <property type="match status" value="1"/>
</dbReference>
<feature type="transmembrane region" description="Helical" evidence="5">
    <location>
        <begin position="25"/>
        <end position="49"/>
    </location>
</feature>
<keyword evidence="5" id="KW-0521">NADP</keyword>
<dbReference type="GO" id="GO:0006488">
    <property type="term" value="P:dolichol-linked oligosaccharide biosynthetic process"/>
    <property type="evidence" value="ECO:0007669"/>
    <property type="project" value="UniProtKB-UniRule"/>
</dbReference>
<reference evidence="7 8" key="1">
    <citation type="submission" date="2015-01" db="EMBL/GenBank/DDBJ databases">
        <title>The Genome Sequence of Exophiala mesophila CBS40295.</title>
        <authorList>
            <consortium name="The Broad Institute Genomics Platform"/>
            <person name="Cuomo C."/>
            <person name="de Hoog S."/>
            <person name="Gorbushina A."/>
            <person name="Stielow B."/>
            <person name="Teixiera M."/>
            <person name="Abouelleil A."/>
            <person name="Chapman S.B."/>
            <person name="Priest M."/>
            <person name="Young S.K."/>
            <person name="Wortman J."/>
            <person name="Nusbaum C."/>
            <person name="Birren B."/>
        </authorList>
    </citation>
    <scope>NUCLEOTIDE SEQUENCE [LARGE SCALE GENOMIC DNA]</scope>
    <source>
        <strain evidence="7 8">CBS 40295</strain>
    </source>
</reference>
<evidence type="ECO:0000313" key="7">
    <source>
        <dbReference type="EMBL" id="KIV88167.1"/>
    </source>
</evidence>
<evidence type="ECO:0000313" key="8">
    <source>
        <dbReference type="Proteomes" id="UP000054302"/>
    </source>
</evidence>
<dbReference type="InterPro" id="IPR001104">
    <property type="entry name" value="3-oxo-5_a-steroid_4-DH_C"/>
</dbReference>
<gene>
    <name evidence="7" type="ORF">PV10_09088</name>
</gene>
<dbReference type="GO" id="GO:0003865">
    <property type="term" value="F:3-oxo-5-alpha-steroid 4-dehydrogenase activity"/>
    <property type="evidence" value="ECO:0007669"/>
    <property type="project" value="TreeGrafter"/>
</dbReference>
<dbReference type="Pfam" id="PF02544">
    <property type="entry name" value="Steroid_dh"/>
    <property type="match status" value="1"/>
</dbReference>
<keyword evidence="3 5" id="KW-1133">Transmembrane helix</keyword>
<feature type="transmembrane region" description="Helical" evidence="5">
    <location>
        <begin position="267"/>
        <end position="294"/>
    </location>
</feature>
<comment type="catalytic activity">
    <reaction evidence="5">
        <text>a di-trans,poly-cis-dolichal + NADP(+) = a di-trans,poly-cis-polyprenal + NADPH + H(+)</text>
        <dbReference type="Rhea" id="RHEA:80727"/>
        <dbReference type="Rhea" id="RHEA-COMP:19536"/>
        <dbReference type="Rhea" id="RHEA-COMP:19537"/>
        <dbReference type="ChEBI" id="CHEBI:15378"/>
        <dbReference type="ChEBI" id="CHEBI:57783"/>
        <dbReference type="ChEBI" id="CHEBI:58349"/>
        <dbReference type="ChEBI" id="CHEBI:231623"/>
        <dbReference type="ChEBI" id="CHEBI:231637"/>
        <dbReference type="EC" id="1.3.1.94"/>
    </reaction>
    <physiologicalReaction direction="right-to-left" evidence="5">
        <dbReference type="Rhea" id="RHEA:80729"/>
    </physiologicalReaction>
</comment>
<dbReference type="OMA" id="WSLHGKN"/>
<keyword evidence="5" id="KW-0256">Endoplasmic reticulum</keyword>
<accession>A0A0D1YZZ0</accession>
<dbReference type="GeneID" id="27326933"/>
<proteinExistence type="inferred from homology"/>
<dbReference type="PANTHER" id="PTHR14624">
    <property type="entry name" value="DFG10 PROTEIN"/>
    <property type="match status" value="1"/>
</dbReference>
<evidence type="ECO:0000259" key="6">
    <source>
        <dbReference type="Pfam" id="PF02544"/>
    </source>
</evidence>
<dbReference type="GO" id="GO:0016095">
    <property type="term" value="P:polyprenol catabolic process"/>
    <property type="evidence" value="ECO:0007669"/>
    <property type="project" value="UniProtKB-UniRule"/>
</dbReference>
<evidence type="ECO:0000256" key="5">
    <source>
        <dbReference type="RuleBase" id="RU367081"/>
    </source>
</evidence>
<feature type="transmembrane region" description="Helical" evidence="5">
    <location>
        <begin position="238"/>
        <end position="261"/>
    </location>
</feature>
<sequence>MAVLKWDLEALLSNLSSLLRTGNTYTLLITAIRLFYLLSSTAIITVCWIRPLRDRFLSYGARSQTKPASPSPTPQHDPQPSLITTLLDRLATLTVPHNWFTHFYVVSTVLAGFRYMLKPYLTRQGIVCSNFIFFHSLRRLSECLVLFKTTSSRMWVGHYAIGLAFYIVTNVAIFLEGIDWNKIPASSVSRALPGIDIGPSRATEPLLSLILALAMLLQFSQHQYLASLKKYTLPSQGTFAHVVAPHYTAECFMYLSVAILAKGSHSLVNWTMLCATIFVLVNLGVTAQGTYHWLLLKFPDQRHMITRRWKMIPPLW</sequence>
<dbReference type="EMBL" id="KN847526">
    <property type="protein sequence ID" value="KIV88167.1"/>
    <property type="molecule type" value="Genomic_DNA"/>
</dbReference>
<dbReference type="GO" id="GO:0005789">
    <property type="term" value="C:endoplasmic reticulum membrane"/>
    <property type="evidence" value="ECO:0007669"/>
    <property type="project" value="UniProtKB-SubCell"/>
</dbReference>
<dbReference type="STRING" id="212818.A0A0D1YZZ0"/>
<comment type="function">
    <text evidence="5">Plays a key role in early steps of protein N-linked glycosylation by being involved in the conversion of polyprenol into dolichol. Acts as a polyprenal reductase that mediates the reduction of polyprenal into dolichal in a NADP-dependent mechanism. Dolichols are required for the synthesis of dolichol-linked monosaccharides and the oligosaccharide precursor used for N-glycosylation.</text>
</comment>
<dbReference type="PANTHER" id="PTHR14624:SF0">
    <property type="entry name" value="POLYPRENOL REDUCTASE"/>
    <property type="match status" value="1"/>
</dbReference>
<keyword evidence="4 5" id="KW-0472">Membrane</keyword>
<comment type="pathway">
    <text evidence="5">Protein modification; protein glycosylation.</text>
</comment>
<keyword evidence="5" id="KW-0560">Oxidoreductase</keyword>
<dbReference type="Proteomes" id="UP000054302">
    <property type="component" value="Unassembled WGS sequence"/>
</dbReference>
<dbReference type="GO" id="GO:0160198">
    <property type="term" value="F:polyprenal reductase activity"/>
    <property type="evidence" value="ECO:0007669"/>
    <property type="project" value="UniProtKB-EC"/>
</dbReference>
<dbReference type="EC" id="1.3.1.94" evidence="5"/>
<comment type="subcellular location">
    <subcellularLocation>
        <location evidence="1">Endomembrane system</location>
        <topology evidence="1">Multi-pass membrane protein</topology>
    </subcellularLocation>
    <subcellularLocation>
        <location evidence="5">Endoplasmic reticulum membrane</location>
    </subcellularLocation>
</comment>
<dbReference type="InterPro" id="IPR039698">
    <property type="entry name" value="Dfg10/SRD5A3"/>
</dbReference>
<dbReference type="RefSeq" id="XP_016219741.1">
    <property type="nucleotide sequence ID" value="XM_016374197.1"/>
</dbReference>
<keyword evidence="8" id="KW-1185">Reference proteome</keyword>
<organism evidence="7 8">
    <name type="scientific">Exophiala mesophila</name>
    <name type="common">Black yeast-like fungus</name>
    <dbReference type="NCBI Taxonomy" id="212818"/>
    <lineage>
        <taxon>Eukaryota</taxon>
        <taxon>Fungi</taxon>
        <taxon>Dikarya</taxon>
        <taxon>Ascomycota</taxon>
        <taxon>Pezizomycotina</taxon>
        <taxon>Eurotiomycetes</taxon>
        <taxon>Chaetothyriomycetidae</taxon>
        <taxon>Chaetothyriales</taxon>
        <taxon>Herpotrichiellaceae</taxon>
        <taxon>Exophiala</taxon>
    </lineage>
</organism>
<keyword evidence="2 5" id="KW-0812">Transmembrane</keyword>
<evidence type="ECO:0000256" key="1">
    <source>
        <dbReference type="ARBA" id="ARBA00004127"/>
    </source>
</evidence>
<dbReference type="OrthoDB" id="541710at2759"/>